<keyword evidence="3" id="KW-0808">Transferase</keyword>
<keyword evidence="4" id="KW-1185">Reference proteome</keyword>
<dbReference type="InterPro" id="IPR029063">
    <property type="entry name" value="SAM-dependent_MTases_sf"/>
</dbReference>
<dbReference type="AlphaFoldDB" id="A0A4Q7NT77"/>
<dbReference type="Pfam" id="PF13649">
    <property type="entry name" value="Methyltransf_25"/>
    <property type="match status" value="1"/>
</dbReference>
<dbReference type="SUPFAM" id="SSF53335">
    <property type="entry name" value="S-adenosyl-L-methionine-dependent methyltransferases"/>
    <property type="match status" value="1"/>
</dbReference>
<evidence type="ECO:0000259" key="1">
    <source>
        <dbReference type="Pfam" id="PF13649"/>
    </source>
</evidence>
<gene>
    <name evidence="3" type="ORF">EV189_2126</name>
</gene>
<dbReference type="InterPro" id="IPR041497">
    <property type="entry name" value="Thump-like"/>
</dbReference>
<proteinExistence type="predicted"/>
<accession>A0A4Q7NT77</accession>
<dbReference type="GO" id="GO:0008168">
    <property type="term" value="F:methyltransferase activity"/>
    <property type="evidence" value="ECO:0007669"/>
    <property type="project" value="UniProtKB-KW"/>
</dbReference>
<reference evidence="3 4" key="1">
    <citation type="submission" date="2019-02" db="EMBL/GenBank/DDBJ databases">
        <title>Genomic Encyclopedia of Type Strains, Phase IV (KMG-IV): sequencing the most valuable type-strain genomes for metagenomic binning, comparative biology and taxonomic classification.</title>
        <authorList>
            <person name="Goeker M."/>
        </authorList>
    </citation>
    <scope>NUCLEOTIDE SEQUENCE [LARGE SCALE GENOMIC DNA]</scope>
    <source>
        <strain evidence="3 4">DSM 45622</strain>
    </source>
</reference>
<evidence type="ECO:0000313" key="4">
    <source>
        <dbReference type="Proteomes" id="UP000293638"/>
    </source>
</evidence>
<sequence>MRALASPEGQLLLAGLPAYDDREVLALGERLRREGLDAAFVSAALTQSRLRERAVGKLGPDAARMLLTQEGLEQASRREVADRRAERLVATVGPDALVADLGCGIGADSLALARAGLRVLAVERDPATAAAAAANVRALGLDDRVEVRTADLADADLAGVAAAYLDPARRGEGRRTTDPEQWSPPWSAVLRLAARVPVVAKVAPGLAHELVPAGADAEWVSVDGDVVECAVWTGGLSRGGGRSAVLLPGGDVLPGRGTPPPRAVAPFGFLYEPDGAVIRAGLVAEAAELVDGWLLDPTIAYVTAERLVRTPFLTAYRVLDAVPFSLRRVRDLLRAHGAGDVVVKKRGTAVVPEAFRGQLLPGLPQRGRGPTLTIVLTRVLGAHTALLVERCA</sequence>
<dbReference type="Pfam" id="PF18096">
    <property type="entry name" value="Thump_like"/>
    <property type="match status" value="1"/>
</dbReference>
<dbReference type="GO" id="GO:0032259">
    <property type="term" value="P:methylation"/>
    <property type="evidence" value="ECO:0007669"/>
    <property type="project" value="UniProtKB-KW"/>
</dbReference>
<organism evidence="3 4">
    <name type="scientific">Motilibacter rhizosphaerae</name>
    <dbReference type="NCBI Taxonomy" id="598652"/>
    <lineage>
        <taxon>Bacteria</taxon>
        <taxon>Bacillati</taxon>
        <taxon>Actinomycetota</taxon>
        <taxon>Actinomycetes</taxon>
        <taxon>Motilibacterales</taxon>
        <taxon>Motilibacteraceae</taxon>
        <taxon>Motilibacter</taxon>
    </lineage>
</organism>
<dbReference type="Proteomes" id="UP000293638">
    <property type="component" value="Unassembled WGS sequence"/>
</dbReference>
<evidence type="ECO:0000313" key="3">
    <source>
        <dbReference type="EMBL" id="RZS90341.1"/>
    </source>
</evidence>
<feature type="domain" description="THUMP-like" evidence="2">
    <location>
        <begin position="314"/>
        <end position="390"/>
    </location>
</feature>
<dbReference type="CDD" id="cd02440">
    <property type="entry name" value="AdoMet_MTases"/>
    <property type="match status" value="1"/>
</dbReference>
<dbReference type="PANTHER" id="PTHR14741:SF32">
    <property type="entry name" value="TRIMETHYLGUANOSINE SYNTHASE"/>
    <property type="match status" value="1"/>
</dbReference>
<comment type="caution">
    <text evidence="3">The sequence shown here is derived from an EMBL/GenBank/DDBJ whole genome shotgun (WGS) entry which is preliminary data.</text>
</comment>
<feature type="domain" description="Methyltransferase" evidence="1">
    <location>
        <begin position="98"/>
        <end position="157"/>
    </location>
</feature>
<keyword evidence="3" id="KW-0489">Methyltransferase</keyword>
<name>A0A4Q7NT77_9ACTN</name>
<dbReference type="Gene3D" id="3.40.50.150">
    <property type="entry name" value="Vaccinia Virus protein VP39"/>
    <property type="match status" value="1"/>
</dbReference>
<dbReference type="PANTHER" id="PTHR14741">
    <property type="entry name" value="S-ADENOSYLMETHIONINE-DEPENDENT METHYLTRANSFERASE RELATED"/>
    <property type="match status" value="1"/>
</dbReference>
<protein>
    <submittedName>
        <fullName evidence="3">Methyltransferase family protein</fullName>
    </submittedName>
</protein>
<evidence type="ECO:0000259" key="2">
    <source>
        <dbReference type="Pfam" id="PF18096"/>
    </source>
</evidence>
<dbReference type="EMBL" id="SGXD01000002">
    <property type="protein sequence ID" value="RZS90341.1"/>
    <property type="molecule type" value="Genomic_DNA"/>
</dbReference>
<dbReference type="InterPro" id="IPR041698">
    <property type="entry name" value="Methyltransf_25"/>
</dbReference>